<feature type="compositionally biased region" description="Low complexity" evidence="4">
    <location>
        <begin position="9"/>
        <end position="22"/>
    </location>
</feature>
<dbReference type="AlphaFoldDB" id="A0AAN9YEL1"/>
<evidence type="ECO:0000256" key="3">
    <source>
        <dbReference type="ARBA" id="ARBA00023242"/>
    </source>
</evidence>
<proteinExistence type="predicted"/>
<feature type="domain" description="Zn(2)-C6 fungal-type" evidence="5">
    <location>
        <begin position="44"/>
        <end position="73"/>
    </location>
</feature>
<feature type="region of interest" description="Disordered" evidence="4">
    <location>
        <begin position="704"/>
        <end position="830"/>
    </location>
</feature>
<protein>
    <recommendedName>
        <fullName evidence="5">Zn(2)-C6 fungal-type domain-containing protein</fullName>
    </recommendedName>
</protein>
<dbReference type="EMBL" id="JAJSPL020000029">
    <property type="protein sequence ID" value="KAK7737398.1"/>
    <property type="molecule type" value="Genomic_DNA"/>
</dbReference>
<dbReference type="GO" id="GO:0000981">
    <property type="term" value="F:DNA-binding transcription factor activity, RNA polymerase II-specific"/>
    <property type="evidence" value="ECO:0007669"/>
    <property type="project" value="InterPro"/>
</dbReference>
<evidence type="ECO:0000256" key="2">
    <source>
        <dbReference type="ARBA" id="ARBA00022723"/>
    </source>
</evidence>
<feature type="compositionally biased region" description="Polar residues" evidence="4">
    <location>
        <begin position="745"/>
        <end position="767"/>
    </location>
</feature>
<name>A0AAN9YEL1_9PEZI</name>
<dbReference type="PANTHER" id="PTHR31001">
    <property type="entry name" value="UNCHARACTERIZED TRANSCRIPTIONAL REGULATORY PROTEIN"/>
    <property type="match status" value="1"/>
</dbReference>
<dbReference type="InterPro" id="IPR036864">
    <property type="entry name" value="Zn2-C6_fun-type_DNA-bd_sf"/>
</dbReference>
<evidence type="ECO:0000256" key="1">
    <source>
        <dbReference type="ARBA" id="ARBA00004123"/>
    </source>
</evidence>
<evidence type="ECO:0000313" key="7">
    <source>
        <dbReference type="Proteomes" id="UP001320245"/>
    </source>
</evidence>
<feature type="region of interest" description="Disordered" evidence="4">
    <location>
        <begin position="907"/>
        <end position="931"/>
    </location>
</feature>
<dbReference type="SUPFAM" id="SSF57701">
    <property type="entry name" value="Zn2/Cys6 DNA-binding domain"/>
    <property type="match status" value="1"/>
</dbReference>
<dbReference type="CDD" id="cd12148">
    <property type="entry name" value="fungal_TF_MHR"/>
    <property type="match status" value="1"/>
</dbReference>
<dbReference type="SMART" id="SM00906">
    <property type="entry name" value="Fungal_trans"/>
    <property type="match status" value="1"/>
</dbReference>
<feature type="compositionally biased region" description="Gly residues" evidence="4">
    <location>
        <begin position="809"/>
        <end position="826"/>
    </location>
</feature>
<dbReference type="PROSITE" id="PS00463">
    <property type="entry name" value="ZN2_CY6_FUNGAL_1"/>
    <property type="match status" value="1"/>
</dbReference>
<reference evidence="6 7" key="1">
    <citation type="journal article" date="2023" name="PLoS ONE">
        <title>Cytospora paraplurivora sp. nov. isolated from orchards with fruit tree decline syndrome in Ontario, Canada.</title>
        <authorList>
            <person name="Ilyukhin E."/>
            <person name="Nguyen H.D.T."/>
            <person name="Castle A.J."/>
            <person name="Ellouze W."/>
        </authorList>
    </citation>
    <scope>NUCLEOTIDE SEQUENCE [LARGE SCALE GENOMIC DNA]</scope>
    <source>
        <strain evidence="6 7">FDS-564</strain>
    </source>
</reference>
<feature type="compositionally biased region" description="Low complexity" evidence="4">
    <location>
        <begin position="907"/>
        <end position="918"/>
    </location>
</feature>
<evidence type="ECO:0000259" key="5">
    <source>
        <dbReference type="PROSITE" id="PS50048"/>
    </source>
</evidence>
<dbReference type="Proteomes" id="UP001320245">
    <property type="component" value="Unassembled WGS sequence"/>
</dbReference>
<feature type="region of interest" description="Disordered" evidence="4">
    <location>
        <begin position="1"/>
        <end position="33"/>
    </location>
</feature>
<keyword evidence="2" id="KW-0479">Metal-binding</keyword>
<dbReference type="GO" id="GO:0008270">
    <property type="term" value="F:zinc ion binding"/>
    <property type="evidence" value="ECO:0007669"/>
    <property type="project" value="InterPro"/>
</dbReference>
<dbReference type="GO" id="GO:0006351">
    <property type="term" value="P:DNA-templated transcription"/>
    <property type="evidence" value="ECO:0007669"/>
    <property type="project" value="InterPro"/>
</dbReference>
<evidence type="ECO:0000313" key="6">
    <source>
        <dbReference type="EMBL" id="KAK7737398.1"/>
    </source>
</evidence>
<organism evidence="6 7">
    <name type="scientific">Cytospora paraplurivora</name>
    <dbReference type="NCBI Taxonomy" id="2898453"/>
    <lineage>
        <taxon>Eukaryota</taxon>
        <taxon>Fungi</taxon>
        <taxon>Dikarya</taxon>
        <taxon>Ascomycota</taxon>
        <taxon>Pezizomycotina</taxon>
        <taxon>Sordariomycetes</taxon>
        <taxon>Sordariomycetidae</taxon>
        <taxon>Diaporthales</taxon>
        <taxon>Cytosporaceae</taxon>
        <taxon>Cytospora</taxon>
    </lineage>
</organism>
<dbReference type="Pfam" id="PF00172">
    <property type="entry name" value="Zn_clus"/>
    <property type="match status" value="1"/>
</dbReference>
<keyword evidence="3" id="KW-0539">Nucleus</keyword>
<dbReference type="CDD" id="cd00067">
    <property type="entry name" value="GAL4"/>
    <property type="match status" value="1"/>
</dbReference>
<dbReference type="InterPro" id="IPR001138">
    <property type="entry name" value="Zn2Cys6_DnaBD"/>
</dbReference>
<dbReference type="InterPro" id="IPR050613">
    <property type="entry name" value="Sec_Metabolite_Reg"/>
</dbReference>
<dbReference type="Gene3D" id="4.10.240.10">
    <property type="entry name" value="Zn(2)-C6 fungal-type DNA-binding domain"/>
    <property type="match status" value="1"/>
</dbReference>
<accession>A0AAN9YEL1</accession>
<keyword evidence="7" id="KW-1185">Reference proteome</keyword>
<gene>
    <name evidence="6" type="ORF">SLS53_006471</name>
</gene>
<dbReference type="PANTHER" id="PTHR31001:SF40">
    <property type="entry name" value="ZN(II)2CYS6 TRANSCRIPTION FACTOR (EUROFUNG)"/>
    <property type="match status" value="1"/>
</dbReference>
<dbReference type="GO" id="GO:0003677">
    <property type="term" value="F:DNA binding"/>
    <property type="evidence" value="ECO:0007669"/>
    <property type="project" value="InterPro"/>
</dbReference>
<feature type="compositionally biased region" description="Pro residues" evidence="4">
    <location>
        <begin position="793"/>
        <end position="802"/>
    </location>
</feature>
<sequence length="931" mass="103144">MAGTARNYQQHLPQTPQQQIHPGPAPISGGAAKPIRRRMRMITSCLECRRRKLRCNKSNPCTNCLKFSRDCLYLGPKLDEASQLRLTEIKEKVGSLERQLERDVAKCGSRGFYQQRILADDVEGEFDEERDLEITPMVALDLTYEDDADSTDDIMDLGVQVGKMRLTEKIGGLNRPRISEEIQTGLSGGMSQVGAGLFPPSLIPPELSPGPLSQSVPISTSNGSDQTLPDFLRPGASYIPPTSGVFFGQFVQSPSLLHFLPTKPAGDRLLEHYFEAVHPIARCIHRKSFQVRYESFWEEATAGYEPRASVQAVVFAAWLSAAVAMDESVINKEFGLARGKLIENMKVGTETALSKADFLRTTSVEAMQAFVMYMQTWINRDGGFTDKNKIPLCREEVSRAHSVLVGAAVRMAECMGLHRDGSKAYNLNTLETHVRRLIWHQLCFLDIRTCEAQGPKPAIRREDYDTCLPDNCEEDQLITAPRPAENWTSTLFSLIRFEINEMMRIIWADRRKLEARKITLTQVLTKIENFRKRMLEKYDRSLDERVPFQRYAKLVMHLLMYRLHLMILHPYYANTSNPMPQRLRSVLIMSSILIIEIAIQLDTNPAFRPWRWYSGAYQQYQSSLILATEMFYHPNNKEANRIWACLDYVFGLDCHLPNDGKGRQILTEIMGKMGMYLSMRKTRAPTWTATANLAQQAVQMEDARGAGVRGGPQPATPPKQQPTLQPRGDIRRESMEEDQGMKPHTGSTSPNTALPPQQQQQNRSSISGPVPSLIPPSQQDTPVPSIMMAGLWGPPPPPPLNPDSPGGSSSDGGSVGGTAQGHGGAAGLAAVVPPAGAGGRSRAAAMHNGMDGEWVSGGIGTSPSAFSISNIDESNYQEDAINALFPYDPQTGSFVGFADPVAIGVANNNDWSQSSQDQSRCEAGPTRGGYN</sequence>
<dbReference type="PROSITE" id="PS50048">
    <property type="entry name" value="ZN2_CY6_FUNGAL_2"/>
    <property type="match status" value="1"/>
</dbReference>
<dbReference type="GO" id="GO:0005634">
    <property type="term" value="C:nucleus"/>
    <property type="evidence" value="ECO:0007669"/>
    <property type="project" value="UniProtKB-SubCell"/>
</dbReference>
<dbReference type="InterPro" id="IPR007219">
    <property type="entry name" value="XnlR_reg_dom"/>
</dbReference>
<comment type="subcellular location">
    <subcellularLocation>
        <location evidence="1">Nucleus</location>
    </subcellularLocation>
</comment>
<dbReference type="Pfam" id="PF04082">
    <property type="entry name" value="Fungal_trans"/>
    <property type="match status" value="1"/>
</dbReference>
<comment type="caution">
    <text evidence="6">The sequence shown here is derived from an EMBL/GenBank/DDBJ whole genome shotgun (WGS) entry which is preliminary data.</text>
</comment>
<dbReference type="SMART" id="SM00066">
    <property type="entry name" value="GAL4"/>
    <property type="match status" value="1"/>
</dbReference>
<evidence type="ECO:0000256" key="4">
    <source>
        <dbReference type="SAM" id="MobiDB-lite"/>
    </source>
</evidence>